<dbReference type="RefSeq" id="XP_066801181.1">
    <property type="nucleotide sequence ID" value="XM_066948613.1"/>
</dbReference>
<dbReference type="Proteomes" id="UP001388673">
    <property type="component" value="Unassembled WGS sequence"/>
</dbReference>
<dbReference type="KEGG" id="kne:92182780"/>
<evidence type="ECO:0000313" key="2">
    <source>
        <dbReference type="EMBL" id="KAK8847663.1"/>
    </source>
</evidence>
<keyword evidence="1" id="KW-0378">Hydrolase</keyword>
<dbReference type="PANTHER" id="PTHR48081:SF33">
    <property type="entry name" value="KYNURENINE FORMAMIDASE"/>
    <property type="match status" value="1"/>
</dbReference>
<dbReference type="SUPFAM" id="SSF53474">
    <property type="entry name" value="alpha/beta-Hydrolases"/>
    <property type="match status" value="1"/>
</dbReference>
<dbReference type="Gene3D" id="3.40.50.1820">
    <property type="entry name" value="alpha/beta hydrolase"/>
    <property type="match status" value="2"/>
</dbReference>
<dbReference type="GO" id="GO:0016787">
    <property type="term" value="F:hydrolase activity"/>
    <property type="evidence" value="ECO:0007669"/>
    <property type="project" value="UniProtKB-KW"/>
</dbReference>
<evidence type="ECO:0000313" key="3">
    <source>
        <dbReference type="Proteomes" id="UP001388673"/>
    </source>
</evidence>
<name>A0AAW0YTX9_9TREE</name>
<proteinExistence type="predicted"/>
<sequence length="314" mass="35209">MSLRADFPPLTSLLPQAVPRDFTDHTYGVKHGVALTLRIWPSPSSSSSTPYLLWTHGGAYCTGAHYAPPSWVIPSFRAKGWHVIGIGFRLAPQVWIQDMVEDIQDASAWLHDYGPVNFLSPNFLRPPNPNPAPGTFEYSEDELASALEDRDPGNAILAAPFEWESRNVSEIEIQARWAVSPSVFSYTSRVKLQTAIKDYIGRRGPAVSVVLRLNDLEMEEERLERRKEWSAHHRARGDYPPTAFLHGLGDMAVPADQSKEFAEKLRGLGVEVFESYEEGVPHGFDQMYTGPEIAGWDRYVEPLVQFVDSKTRAG</sequence>
<dbReference type="GeneID" id="92182780"/>
<organism evidence="2 3">
    <name type="scientific">Kwoniella newhampshirensis</name>
    <dbReference type="NCBI Taxonomy" id="1651941"/>
    <lineage>
        <taxon>Eukaryota</taxon>
        <taxon>Fungi</taxon>
        <taxon>Dikarya</taxon>
        <taxon>Basidiomycota</taxon>
        <taxon>Agaricomycotina</taxon>
        <taxon>Tremellomycetes</taxon>
        <taxon>Tremellales</taxon>
        <taxon>Cryptococcaceae</taxon>
        <taxon>Kwoniella</taxon>
    </lineage>
</organism>
<dbReference type="PANTHER" id="PTHR48081">
    <property type="entry name" value="AB HYDROLASE SUPERFAMILY PROTEIN C4A8.06C"/>
    <property type="match status" value="1"/>
</dbReference>
<dbReference type="InterPro" id="IPR029058">
    <property type="entry name" value="AB_hydrolase_fold"/>
</dbReference>
<comment type="caution">
    <text evidence="2">The sequence shown here is derived from an EMBL/GenBank/DDBJ whole genome shotgun (WGS) entry which is preliminary data.</text>
</comment>
<keyword evidence="3" id="KW-1185">Reference proteome</keyword>
<protein>
    <recommendedName>
        <fullName evidence="4">Peptidase S9 prolyl oligopeptidase catalytic domain-containing protein</fullName>
    </recommendedName>
</protein>
<dbReference type="AlphaFoldDB" id="A0AAW0YTX9"/>
<accession>A0AAW0YTX9</accession>
<dbReference type="EMBL" id="JBCAWK010000010">
    <property type="protein sequence ID" value="KAK8847663.1"/>
    <property type="molecule type" value="Genomic_DNA"/>
</dbReference>
<evidence type="ECO:0000256" key="1">
    <source>
        <dbReference type="ARBA" id="ARBA00022801"/>
    </source>
</evidence>
<reference evidence="2 3" key="1">
    <citation type="journal article" date="2024" name="bioRxiv">
        <title>Comparative genomics of Cryptococcus and Kwoniella reveals pathogenesis evolution and contrasting karyotype dynamics via intercentromeric recombination or chromosome fusion.</title>
        <authorList>
            <person name="Coelho M.A."/>
            <person name="David-Palma M."/>
            <person name="Shea T."/>
            <person name="Bowers K."/>
            <person name="McGinley-Smith S."/>
            <person name="Mohammad A.W."/>
            <person name="Gnirke A."/>
            <person name="Yurkov A.M."/>
            <person name="Nowrousian M."/>
            <person name="Sun S."/>
            <person name="Cuomo C.A."/>
            <person name="Heitman J."/>
        </authorList>
    </citation>
    <scope>NUCLEOTIDE SEQUENCE [LARGE SCALE GENOMIC DNA]</scope>
    <source>
        <strain evidence="2 3">CBS 13917</strain>
    </source>
</reference>
<dbReference type="InterPro" id="IPR050300">
    <property type="entry name" value="GDXG_lipolytic_enzyme"/>
</dbReference>
<evidence type="ECO:0008006" key="4">
    <source>
        <dbReference type="Google" id="ProtNLM"/>
    </source>
</evidence>
<gene>
    <name evidence="2" type="ORF">IAR55_005522</name>
</gene>